<evidence type="ECO:0000313" key="2">
    <source>
        <dbReference type="EMBL" id="QIZ71397.1"/>
    </source>
</evidence>
<proteinExistence type="predicted"/>
<feature type="domain" description="CheW-like" evidence="1">
    <location>
        <begin position="24"/>
        <end position="181"/>
    </location>
</feature>
<evidence type="ECO:0000259" key="1">
    <source>
        <dbReference type="PROSITE" id="PS50851"/>
    </source>
</evidence>
<dbReference type="InterPro" id="IPR036061">
    <property type="entry name" value="CheW-like_dom_sf"/>
</dbReference>
<protein>
    <submittedName>
        <fullName evidence="2">Chemotaxis protein CheW</fullName>
    </submittedName>
</protein>
<keyword evidence="3" id="KW-1185">Reference proteome</keyword>
<dbReference type="GO" id="GO:0006935">
    <property type="term" value="P:chemotaxis"/>
    <property type="evidence" value="ECO:0007669"/>
    <property type="project" value="InterPro"/>
</dbReference>
<dbReference type="AlphaFoldDB" id="A0A6H1TZ21"/>
<name>A0A6H1TZ21_9CYAN</name>
<dbReference type="KEGG" id="oxy:HCG48_13085"/>
<dbReference type="SUPFAM" id="SSF50341">
    <property type="entry name" value="CheW-like"/>
    <property type="match status" value="1"/>
</dbReference>
<dbReference type="EMBL" id="CP051167">
    <property type="protein sequence ID" value="QIZ71397.1"/>
    <property type="molecule type" value="Genomic_DNA"/>
</dbReference>
<dbReference type="SMART" id="SM00260">
    <property type="entry name" value="CheW"/>
    <property type="match status" value="1"/>
</dbReference>
<gene>
    <name evidence="2" type="ORF">HCG48_13085</name>
</gene>
<dbReference type="PROSITE" id="PS50851">
    <property type="entry name" value="CHEW"/>
    <property type="match status" value="1"/>
</dbReference>
<organism evidence="2 3">
    <name type="scientific">Oxynema aestuarii AP17</name>
    <dbReference type="NCBI Taxonomy" id="2064643"/>
    <lineage>
        <taxon>Bacteria</taxon>
        <taxon>Bacillati</taxon>
        <taxon>Cyanobacteriota</taxon>
        <taxon>Cyanophyceae</taxon>
        <taxon>Oscillatoriophycideae</taxon>
        <taxon>Oscillatoriales</taxon>
        <taxon>Oscillatoriaceae</taxon>
        <taxon>Oxynema</taxon>
        <taxon>Oxynema aestuarii</taxon>
    </lineage>
</organism>
<dbReference type="GO" id="GO:0007165">
    <property type="term" value="P:signal transduction"/>
    <property type="evidence" value="ECO:0007669"/>
    <property type="project" value="InterPro"/>
</dbReference>
<dbReference type="Pfam" id="PF01584">
    <property type="entry name" value="CheW"/>
    <property type="match status" value="1"/>
</dbReference>
<reference evidence="2 3" key="1">
    <citation type="submission" date="2020-04" db="EMBL/GenBank/DDBJ databases">
        <authorList>
            <person name="Basu S."/>
            <person name="Maruthanayagam V."/>
            <person name="Chakraborty S."/>
            <person name="Pramanik A."/>
            <person name="Mukherjee J."/>
            <person name="Brink B."/>
        </authorList>
    </citation>
    <scope>NUCLEOTIDE SEQUENCE [LARGE SCALE GENOMIC DNA]</scope>
    <source>
        <strain evidence="2 3">AP17</strain>
    </source>
</reference>
<dbReference type="Proteomes" id="UP000500857">
    <property type="component" value="Chromosome"/>
</dbReference>
<accession>A0A6H1TZ21</accession>
<dbReference type="RefSeq" id="WP_168569550.1">
    <property type="nucleotide sequence ID" value="NZ_CP051167.1"/>
</dbReference>
<dbReference type="InterPro" id="IPR002545">
    <property type="entry name" value="CheW-lke_dom"/>
</dbReference>
<evidence type="ECO:0000313" key="3">
    <source>
        <dbReference type="Proteomes" id="UP000500857"/>
    </source>
</evidence>
<sequence>MVLPSSSYTRRFHNKRIERKRTPKRKVVTFRLGNTMWAIPIESVQRVLKEFASYGRLASGRSLVNFDNEAIALVDLSQFFLGDSEEVRDYQYLIISTIERVEGDDGGENVETLAIPIPQLPSILEVSEDKFETVPQIYREGFEGVPTSGSPPEAIEKILHLPNGEIAFYLNLDVLIRPSQARVEGS</sequence>